<evidence type="ECO:0000256" key="1">
    <source>
        <dbReference type="SAM" id="MobiDB-lite"/>
    </source>
</evidence>
<dbReference type="Proteomes" id="UP000314294">
    <property type="component" value="Unassembled WGS sequence"/>
</dbReference>
<feature type="region of interest" description="Disordered" evidence="1">
    <location>
        <begin position="1"/>
        <end position="74"/>
    </location>
</feature>
<feature type="compositionally biased region" description="Basic residues" evidence="1">
    <location>
        <begin position="39"/>
        <end position="48"/>
    </location>
</feature>
<reference evidence="2 3" key="1">
    <citation type="submission" date="2019-03" db="EMBL/GenBank/DDBJ databases">
        <title>First draft genome of Liparis tanakae, snailfish: a comprehensive survey of snailfish specific genes.</title>
        <authorList>
            <person name="Kim W."/>
            <person name="Song I."/>
            <person name="Jeong J.-H."/>
            <person name="Kim D."/>
            <person name="Kim S."/>
            <person name="Ryu S."/>
            <person name="Song J.Y."/>
            <person name="Lee S.K."/>
        </authorList>
    </citation>
    <scope>NUCLEOTIDE SEQUENCE [LARGE SCALE GENOMIC DNA]</scope>
    <source>
        <tissue evidence="2">Muscle</tissue>
    </source>
</reference>
<sequence length="128" mass="14206">MDPSPVSRPVTFSRSESSGLKPDPPPVPSSLHLQIKVSRQLRSRRRVGIRPWEPTRRGTQTQTPHPGGAGHVGGVGVEVVADVPAPRHLDVHVQVEVSGRRLVDEVLRQRLEHHHGGLRRERSTDIKD</sequence>
<dbReference type="AlphaFoldDB" id="A0A4Z2F067"/>
<gene>
    <name evidence="2" type="ORF">EYF80_055489</name>
</gene>
<accession>A0A4Z2F067</accession>
<organism evidence="2 3">
    <name type="scientific">Liparis tanakae</name>
    <name type="common">Tanaka's snailfish</name>
    <dbReference type="NCBI Taxonomy" id="230148"/>
    <lineage>
        <taxon>Eukaryota</taxon>
        <taxon>Metazoa</taxon>
        <taxon>Chordata</taxon>
        <taxon>Craniata</taxon>
        <taxon>Vertebrata</taxon>
        <taxon>Euteleostomi</taxon>
        <taxon>Actinopterygii</taxon>
        <taxon>Neopterygii</taxon>
        <taxon>Teleostei</taxon>
        <taxon>Neoteleostei</taxon>
        <taxon>Acanthomorphata</taxon>
        <taxon>Eupercaria</taxon>
        <taxon>Perciformes</taxon>
        <taxon>Cottioidei</taxon>
        <taxon>Cottales</taxon>
        <taxon>Liparidae</taxon>
        <taxon>Liparis</taxon>
    </lineage>
</organism>
<dbReference type="EMBL" id="SRLO01001985">
    <property type="protein sequence ID" value="TNN34343.1"/>
    <property type="molecule type" value="Genomic_DNA"/>
</dbReference>
<comment type="caution">
    <text evidence="2">The sequence shown here is derived from an EMBL/GenBank/DDBJ whole genome shotgun (WGS) entry which is preliminary data.</text>
</comment>
<proteinExistence type="predicted"/>
<evidence type="ECO:0000313" key="3">
    <source>
        <dbReference type="Proteomes" id="UP000314294"/>
    </source>
</evidence>
<protein>
    <submittedName>
        <fullName evidence="2">Uncharacterized protein</fullName>
    </submittedName>
</protein>
<keyword evidence="3" id="KW-1185">Reference proteome</keyword>
<name>A0A4Z2F067_9TELE</name>
<evidence type="ECO:0000313" key="2">
    <source>
        <dbReference type="EMBL" id="TNN34343.1"/>
    </source>
</evidence>